<dbReference type="AlphaFoldDB" id="A0AAV9ZGJ4"/>
<evidence type="ECO:0000256" key="1">
    <source>
        <dbReference type="SAM" id="MobiDB-lite"/>
    </source>
</evidence>
<feature type="region of interest" description="Disordered" evidence="1">
    <location>
        <begin position="1"/>
        <end position="22"/>
    </location>
</feature>
<evidence type="ECO:0000313" key="2">
    <source>
        <dbReference type="EMBL" id="KAK6980994.1"/>
    </source>
</evidence>
<protein>
    <submittedName>
        <fullName evidence="2">Uncharacterized protein</fullName>
    </submittedName>
</protein>
<dbReference type="EMBL" id="JAWWNJ010000155">
    <property type="protein sequence ID" value="KAK6980994.1"/>
    <property type="molecule type" value="Genomic_DNA"/>
</dbReference>
<feature type="compositionally biased region" description="Basic and acidic residues" evidence="1">
    <location>
        <begin position="7"/>
        <end position="18"/>
    </location>
</feature>
<gene>
    <name evidence="2" type="ORF">R3P38DRAFT_3235069</name>
</gene>
<evidence type="ECO:0000313" key="3">
    <source>
        <dbReference type="Proteomes" id="UP001362999"/>
    </source>
</evidence>
<sequence length="106" mass="11379">MSVCRRKQSDLSHSDCHHTRGVPAHNLLVTSPTFLSPQPPRPPALLSSSLVLLSSAGRSSAAVLFTPSPPLSFINQQPLMYPRLPLQPSANVVATGGVQSAHSRYR</sequence>
<comment type="caution">
    <text evidence="2">The sequence shown here is derived from an EMBL/GenBank/DDBJ whole genome shotgun (WGS) entry which is preliminary data.</text>
</comment>
<proteinExistence type="predicted"/>
<organism evidence="2 3">
    <name type="scientific">Favolaschia claudopus</name>
    <dbReference type="NCBI Taxonomy" id="2862362"/>
    <lineage>
        <taxon>Eukaryota</taxon>
        <taxon>Fungi</taxon>
        <taxon>Dikarya</taxon>
        <taxon>Basidiomycota</taxon>
        <taxon>Agaricomycotina</taxon>
        <taxon>Agaricomycetes</taxon>
        <taxon>Agaricomycetidae</taxon>
        <taxon>Agaricales</taxon>
        <taxon>Marasmiineae</taxon>
        <taxon>Mycenaceae</taxon>
        <taxon>Favolaschia</taxon>
    </lineage>
</organism>
<name>A0AAV9ZGJ4_9AGAR</name>
<keyword evidence="3" id="KW-1185">Reference proteome</keyword>
<reference evidence="2 3" key="1">
    <citation type="journal article" date="2024" name="J Genomics">
        <title>Draft genome sequencing and assembly of Favolaschia claudopus CIRM-BRFM 2984 isolated from oak limbs.</title>
        <authorList>
            <person name="Navarro D."/>
            <person name="Drula E."/>
            <person name="Chaduli D."/>
            <person name="Cazenave R."/>
            <person name="Ahrendt S."/>
            <person name="Wang J."/>
            <person name="Lipzen A."/>
            <person name="Daum C."/>
            <person name="Barry K."/>
            <person name="Grigoriev I.V."/>
            <person name="Favel A."/>
            <person name="Rosso M.N."/>
            <person name="Martin F."/>
        </authorList>
    </citation>
    <scope>NUCLEOTIDE SEQUENCE [LARGE SCALE GENOMIC DNA]</scope>
    <source>
        <strain evidence="2 3">CIRM-BRFM 2984</strain>
    </source>
</reference>
<accession>A0AAV9ZGJ4</accession>
<dbReference type="Proteomes" id="UP001362999">
    <property type="component" value="Unassembled WGS sequence"/>
</dbReference>